<dbReference type="EMBL" id="JARBHB010000009">
    <property type="protein sequence ID" value="KAJ8874815.1"/>
    <property type="molecule type" value="Genomic_DNA"/>
</dbReference>
<protein>
    <submittedName>
        <fullName evidence="1">Uncharacterized protein</fullName>
    </submittedName>
</protein>
<reference evidence="1 2" key="1">
    <citation type="submission" date="2023-02" db="EMBL/GenBank/DDBJ databases">
        <title>LHISI_Scaffold_Assembly.</title>
        <authorList>
            <person name="Stuart O.P."/>
            <person name="Cleave R."/>
            <person name="Magrath M.J.L."/>
            <person name="Mikheyev A.S."/>
        </authorList>
    </citation>
    <scope>NUCLEOTIDE SEQUENCE [LARGE SCALE GENOMIC DNA]</scope>
    <source>
        <strain evidence="1">Daus_M_001</strain>
        <tissue evidence="1">Leg muscle</tissue>
    </source>
</reference>
<comment type="caution">
    <text evidence="1">The sequence shown here is derived from an EMBL/GenBank/DDBJ whole genome shotgun (WGS) entry which is preliminary data.</text>
</comment>
<proteinExistence type="predicted"/>
<name>A0ABQ9GS41_9NEOP</name>
<keyword evidence="2" id="KW-1185">Reference proteome</keyword>
<evidence type="ECO:0000313" key="1">
    <source>
        <dbReference type="EMBL" id="KAJ8874815.1"/>
    </source>
</evidence>
<dbReference type="Proteomes" id="UP001159363">
    <property type="component" value="Chromosome 8"/>
</dbReference>
<evidence type="ECO:0000313" key="2">
    <source>
        <dbReference type="Proteomes" id="UP001159363"/>
    </source>
</evidence>
<feature type="non-terminal residue" evidence="1">
    <location>
        <position position="81"/>
    </location>
</feature>
<sequence>MLNERWSLTIGIDKLQSLHFLKGYNKTSLISHMSTRAVILVTVQLVKFCQWDSQPPKAGRLIIQPTTDMLVSLKTSLEDGE</sequence>
<organism evidence="1 2">
    <name type="scientific">Dryococelus australis</name>
    <dbReference type="NCBI Taxonomy" id="614101"/>
    <lineage>
        <taxon>Eukaryota</taxon>
        <taxon>Metazoa</taxon>
        <taxon>Ecdysozoa</taxon>
        <taxon>Arthropoda</taxon>
        <taxon>Hexapoda</taxon>
        <taxon>Insecta</taxon>
        <taxon>Pterygota</taxon>
        <taxon>Neoptera</taxon>
        <taxon>Polyneoptera</taxon>
        <taxon>Phasmatodea</taxon>
        <taxon>Verophasmatodea</taxon>
        <taxon>Anareolatae</taxon>
        <taxon>Phasmatidae</taxon>
        <taxon>Eurycanthinae</taxon>
        <taxon>Dryococelus</taxon>
    </lineage>
</organism>
<accession>A0ABQ9GS41</accession>
<gene>
    <name evidence="1" type="ORF">PR048_022704</name>
</gene>